<comment type="caution">
    <text evidence="1">The sequence shown here is derived from an EMBL/GenBank/DDBJ whole genome shotgun (WGS) entry which is preliminary data.</text>
</comment>
<dbReference type="GeneID" id="93503363"/>
<dbReference type="GO" id="GO:0016740">
    <property type="term" value="F:transferase activity"/>
    <property type="evidence" value="ECO:0007669"/>
    <property type="project" value="UniProtKB-KW"/>
</dbReference>
<dbReference type="EMBL" id="JBIRUQ010000004">
    <property type="protein sequence ID" value="MFI1462893.1"/>
    <property type="molecule type" value="Genomic_DNA"/>
</dbReference>
<name>A0ABW7TRU9_9NOCA</name>
<reference evidence="1 2" key="1">
    <citation type="submission" date="2024-10" db="EMBL/GenBank/DDBJ databases">
        <title>The Natural Products Discovery Center: Release of the First 8490 Sequenced Strains for Exploring Actinobacteria Biosynthetic Diversity.</title>
        <authorList>
            <person name="Kalkreuter E."/>
            <person name="Kautsar S.A."/>
            <person name="Yang D."/>
            <person name="Bader C.D."/>
            <person name="Teijaro C.N."/>
            <person name="Fluegel L."/>
            <person name="Davis C.M."/>
            <person name="Simpson J.R."/>
            <person name="Lauterbach L."/>
            <person name="Steele A.D."/>
            <person name="Gui C."/>
            <person name="Meng S."/>
            <person name="Li G."/>
            <person name="Viehrig K."/>
            <person name="Ye F."/>
            <person name="Su P."/>
            <person name="Kiefer A.F."/>
            <person name="Nichols A."/>
            <person name="Cepeda A.J."/>
            <person name="Yan W."/>
            <person name="Fan B."/>
            <person name="Jiang Y."/>
            <person name="Adhikari A."/>
            <person name="Zheng C.-J."/>
            <person name="Schuster L."/>
            <person name="Cowan T.M."/>
            <person name="Smanski M.J."/>
            <person name="Chevrette M.G."/>
            <person name="De Carvalho L.P.S."/>
            <person name="Shen B."/>
        </authorList>
    </citation>
    <scope>NUCLEOTIDE SEQUENCE [LARGE SCALE GENOMIC DNA]</scope>
    <source>
        <strain evidence="1 2">NPDC020568</strain>
    </source>
</reference>
<evidence type="ECO:0000313" key="1">
    <source>
        <dbReference type="EMBL" id="MFI1462893.1"/>
    </source>
</evidence>
<evidence type="ECO:0000313" key="2">
    <source>
        <dbReference type="Proteomes" id="UP001611263"/>
    </source>
</evidence>
<accession>A0ABW7TRU9</accession>
<keyword evidence="2" id="KW-1185">Reference proteome</keyword>
<dbReference type="RefSeq" id="WP_197039657.1">
    <property type="nucleotide sequence ID" value="NZ_JBIRUQ010000004.1"/>
</dbReference>
<dbReference type="Proteomes" id="UP001611263">
    <property type="component" value="Unassembled WGS sequence"/>
</dbReference>
<organism evidence="1 2">
    <name type="scientific">Nocardia carnea</name>
    <dbReference type="NCBI Taxonomy" id="37328"/>
    <lineage>
        <taxon>Bacteria</taxon>
        <taxon>Bacillati</taxon>
        <taxon>Actinomycetota</taxon>
        <taxon>Actinomycetes</taxon>
        <taxon>Mycobacteriales</taxon>
        <taxon>Nocardiaceae</taxon>
        <taxon>Nocardia</taxon>
    </lineage>
</organism>
<sequence>MKRYRNGVDLRQALEIRLKREADEQSTDLGRLRRRVVFDRLAVRLAIDPENTWILKGGAALEFRLYPRARATKDIDLALAAGQVDGYTVRDLLIDAMADDVDQDWFSFQVSQPTALRADAGGREAWRFSLNAFLGGKSFAGVRLDVADRHAELAATEQLELPGMLQFAGIPPRVIEAVDRNQHFAEKLHALTKDYGDRPNTRVKDLVDLVLLIEAGLQPGAVLVAVVQHVFGIRQTHQLPPRLPDPPPLWRDQYPVAEAGLTDTGPDLAAAIKVVRTFWTAAVGSTT</sequence>
<keyword evidence="1" id="KW-0808">Transferase</keyword>
<dbReference type="InterPro" id="IPR014942">
    <property type="entry name" value="AbiEii"/>
</dbReference>
<gene>
    <name evidence="1" type="ORF">ACH4WX_19445</name>
</gene>
<proteinExistence type="predicted"/>
<dbReference type="Pfam" id="PF08843">
    <property type="entry name" value="AbiEii"/>
    <property type="match status" value="1"/>
</dbReference>
<protein>
    <submittedName>
        <fullName evidence="1">Nucleotidyl transferase AbiEii/AbiGii toxin family protein</fullName>
    </submittedName>
</protein>